<reference evidence="2 3" key="1">
    <citation type="submission" date="2024-10" db="EMBL/GenBank/DDBJ databases">
        <authorList>
            <person name="Kim D."/>
        </authorList>
    </citation>
    <scope>NUCLEOTIDE SEQUENCE [LARGE SCALE GENOMIC DNA]</scope>
    <source>
        <strain evidence="2">Taebaek</strain>
    </source>
</reference>
<gene>
    <name evidence="2" type="ORF">niasHS_007459</name>
</gene>
<proteinExistence type="predicted"/>
<keyword evidence="3" id="KW-1185">Reference proteome</keyword>
<organism evidence="2 3">
    <name type="scientific">Heterodera schachtii</name>
    <name type="common">Sugarbeet cyst nematode worm</name>
    <name type="synonym">Tylenchus schachtii</name>
    <dbReference type="NCBI Taxonomy" id="97005"/>
    <lineage>
        <taxon>Eukaryota</taxon>
        <taxon>Metazoa</taxon>
        <taxon>Ecdysozoa</taxon>
        <taxon>Nematoda</taxon>
        <taxon>Chromadorea</taxon>
        <taxon>Rhabditida</taxon>
        <taxon>Tylenchina</taxon>
        <taxon>Tylenchomorpha</taxon>
        <taxon>Tylenchoidea</taxon>
        <taxon>Heteroderidae</taxon>
        <taxon>Heteroderinae</taxon>
        <taxon>Heterodera</taxon>
    </lineage>
</organism>
<name>A0ABD2JXI8_HETSC</name>
<evidence type="ECO:0000313" key="3">
    <source>
        <dbReference type="Proteomes" id="UP001620645"/>
    </source>
</evidence>
<feature type="compositionally biased region" description="Polar residues" evidence="1">
    <location>
        <begin position="265"/>
        <end position="274"/>
    </location>
</feature>
<feature type="compositionally biased region" description="Basic and acidic residues" evidence="1">
    <location>
        <begin position="318"/>
        <end position="344"/>
    </location>
</feature>
<feature type="region of interest" description="Disordered" evidence="1">
    <location>
        <begin position="265"/>
        <end position="294"/>
    </location>
</feature>
<dbReference type="Proteomes" id="UP001620645">
    <property type="component" value="Unassembled WGS sequence"/>
</dbReference>
<evidence type="ECO:0000313" key="2">
    <source>
        <dbReference type="EMBL" id="KAL3095360.1"/>
    </source>
</evidence>
<feature type="region of interest" description="Disordered" evidence="1">
    <location>
        <begin position="311"/>
        <end position="344"/>
    </location>
</feature>
<dbReference type="PANTHER" id="PTHR23254">
    <property type="entry name" value="EIF4G DOMAIN PROTEIN"/>
    <property type="match status" value="1"/>
</dbReference>
<accession>A0ABD2JXI8</accession>
<sequence>MRPAGQTETAGEEEAEDRLRKLLSSIGQLSEHGEVPAYAFATLISSAPPQAIAEHLHQRWLSDSHFAKITPKIIAHMSTNVKVYSQVLVLVLRDYNFRHEIRAQSRGMFQNYVRTLTELYPVYRQIDKSLSACLVDPLFRCLQMLSENGPDDSDMLCFGTLFAEFGHKLQQLNPSECDRMVLACRFWLCSNQLALEEKTRRHLMKAIDLWTYSWDPKLFPDCLRRHDSETEAETKGKCQRMERQSSSGVSPFTKYQQHFLRSKLNESPSLSFPPNGTMPMAMAMPNSNSHQPNFIPKEANHAQILSSLAQHTKAKNGNVKEKAKIERKKGTTERVPKGGKESTI</sequence>
<feature type="region of interest" description="Disordered" evidence="1">
    <location>
        <begin position="231"/>
        <end position="252"/>
    </location>
</feature>
<dbReference type="Gene3D" id="1.25.40.180">
    <property type="match status" value="1"/>
</dbReference>
<dbReference type="EMBL" id="JBICCN010000083">
    <property type="protein sequence ID" value="KAL3095360.1"/>
    <property type="molecule type" value="Genomic_DNA"/>
</dbReference>
<dbReference type="PANTHER" id="PTHR23254:SF16">
    <property type="entry name" value="CBP80_20-DEPENDENT TRANSLATION INITIATION FACTOR"/>
    <property type="match status" value="1"/>
</dbReference>
<evidence type="ECO:0000256" key="1">
    <source>
        <dbReference type="SAM" id="MobiDB-lite"/>
    </source>
</evidence>
<feature type="compositionally biased region" description="Basic and acidic residues" evidence="1">
    <location>
        <begin position="231"/>
        <end position="243"/>
    </location>
</feature>
<comment type="caution">
    <text evidence="2">The sequence shown here is derived from an EMBL/GenBank/DDBJ whole genome shotgun (WGS) entry which is preliminary data.</text>
</comment>
<dbReference type="AlphaFoldDB" id="A0ABD2JXI8"/>
<dbReference type="InterPro" id="IPR051367">
    <property type="entry name" value="mRNA_TranslReg/HistoneTransl"/>
</dbReference>
<protein>
    <submittedName>
        <fullName evidence="2">Uncharacterized protein</fullName>
    </submittedName>
</protein>